<evidence type="ECO:0000313" key="9">
    <source>
        <dbReference type="Proteomes" id="UP001165060"/>
    </source>
</evidence>
<evidence type="ECO:0000256" key="4">
    <source>
        <dbReference type="ARBA" id="ARBA00023235"/>
    </source>
</evidence>
<gene>
    <name evidence="8" type="ORF">TeGR_g11547</name>
</gene>
<dbReference type="EC" id="5.2.1.8" evidence="2 5"/>
<feature type="signal peptide" evidence="6">
    <location>
        <begin position="1"/>
        <end position="19"/>
    </location>
</feature>
<dbReference type="InterPro" id="IPR046357">
    <property type="entry name" value="PPIase_dom_sf"/>
</dbReference>
<feature type="domain" description="PPIase FKBP-type" evidence="7">
    <location>
        <begin position="161"/>
        <end position="247"/>
    </location>
</feature>
<keyword evidence="3 5" id="KW-0697">Rotamase</keyword>
<dbReference type="InterPro" id="IPR000774">
    <property type="entry name" value="PPIase_FKBP_N"/>
</dbReference>
<dbReference type="PANTHER" id="PTHR43811">
    <property type="entry name" value="FKBP-TYPE PEPTIDYL-PROLYL CIS-TRANS ISOMERASE FKPA"/>
    <property type="match status" value="1"/>
</dbReference>
<evidence type="ECO:0000256" key="2">
    <source>
        <dbReference type="ARBA" id="ARBA00013194"/>
    </source>
</evidence>
<name>A0ABQ6N4I9_9STRA</name>
<evidence type="ECO:0000256" key="5">
    <source>
        <dbReference type="PROSITE-ProRule" id="PRU00277"/>
    </source>
</evidence>
<evidence type="ECO:0000256" key="6">
    <source>
        <dbReference type="SAM" id="SignalP"/>
    </source>
</evidence>
<dbReference type="Gene3D" id="1.10.287.460">
    <property type="entry name" value="Peptidyl-prolyl cis-trans isomerase, FKBP-type, N-terminal domain"/>
    <property type="match status" value="1"/>
</dbReference>
<feature type="chain" id="PRO_5047165515" description="peptidylprolyl isomerase" evidence="6">
    <location>
        <begin position="20"/>
        <end position="249"/>
    </location>
</feature>
<sequence>MLVRLTTITTVMLLSSARAFTTFGVRRAAAPRAAARLFSSEVTSPEPAMYALGVNLAKQMGGQFRGMIDQDSAEMDAVCKGFEDTMKGQLVGDPAEILAKYGPEINKVLQERSGRVVDKMKEDGAAFAKEFVNVNPEAVTTDSGLVYLSMTEGTGEQPTISDTVEVHYHGQLIDGTVFDSSVQRGQTISFPLSNVVKGWQEGVAMMKVGGKCTLVVPSDLAYGDAGSGDTIPPGATLKFEVELFKVESS</sequence>
<keyword evidence="9" id="KW-1185">Reference proteome</keyword>
<organism evidence="8 9">
    <name type="scientific">Tetraparma gracilis</name>
    <dbReference type="NCBI Taxonomy" id="2962635"/>
    <lineage>
        <taxon>Eukaryota</taxon>
        <taxon>Sar</taxon>
        <taxon>Stramenopiles</taxon>
        <taxon>Ochrophyta</taxon>
        <taxon>Bolidophyceae</taxon>
        <taxon>Parmales</taxon>
        <taxon>Triparmaceae</taxon>
        <taxon>Tetraparma</taxon>
    </lineage>
</organism>
<comment type="catalytic activity">
    <reaction evidence="1 5">
        <text>[protein]-peptidylproline (omega=180) = [protein]-peptidylproline (omega=0)</text>
        <dbReference type="Rhea" id="RHEA:16237"/>
        <dbReference type="Rhea" id="RHEA-COMP:10747"/>
        <dbReference type="Rhea" id="RHEA-COMP:10748"/>
        <dbReference type="ChEBI" id="CHEBI:83833"/>
        <dbReference type="ChEBI" id="CHEBI:83834"/>
        <dbReference type="EC" id="5.2.1.8"/>
    </reaction>
</comment>
<dbReference type="SUPFAM" id="SSF54534">
    <property type="entry name" value="FKBP-like"/>
    <property type="match status" value="1"/>
</dbReference>
<dbReference type="Pfam" id="PF01346">
    <property type="entry name" value="FKBP_N"/>
    <property type="match status" value="1"/>
</dbReference>
<dbReference type="PANTHER" id="PTHR43811:SF19">
    <property type="entry name" value="39 KDA FK506-BINDING NUCLEAR PROTEIN"/>
    <property type="match status" value="1"/>
</dbReference>
<dbReference type="PROSITE" id="PS50059">
    <property type="entry name" value="FKBP_PPIASE"/>
    <property type="match status" value="1"/>
</dbReference>
<dbReference type="Pfam" id="PF00254">
    <property type="entry name" value="FKBP_C"/>
    <property type="match status" value="1"/>
</dbReference>
<keyword evidence="6" id="KW-0732">Signal</keyword>
<dbReference type="InterPro" id="IPR001179">
    <property type="entry name" value="PPIase_FKBP_dom"/>
</dbReference>
<evidence type="ECO:0000256" key="3">
    <source>
        <dbReference type="ARBA" id="ARBA00023110"/>
    </source>
</evidence>
<dbReference type="EMBL" id="BRYB01002126">
    <property type="protein sequence ID" value="GMI40091.1"/>
    <property type="molecule type" value="Genomic_DNA"/>
</dbReference>
<keyword evidence="4 5" id="KW-0413">Isomerase</keyword>
<accession>A0ABQ6N4I9</accession>
<dbReference type="InterPro" id="IPR036944">
    <property type="entry name" value="PPIase_FKBP_N_sf"/>
</dbReference>
<comment type="caution">
    <text evidence="8">The sequence shown here is derived from an EMBL/GenBank/DDBJ whole genome shotgun (WGS) entry which is preliminary data.</text>
</comment>
<evidence type="ECO:0000256" key="1">
    <source>
        <dbReference type="ARBA" id="ARBA00000971"/>
    </source>
</evidence>
<dbReference type="Proteomes" id="UP001165060">
    <property type="component" value="Unassembled WGS sequence"/>
</dbReference>
<proteinExistence type="predicted"/>
<evidence type="ECO:0000259" key="7">
    <source>
        <dbReference type="PROSITE" id="PS50059"/>
    </source>
</evidence>
<dbReference type="Gene3D" id="3.10.50.40">
    <property type="match status" value="1"/>
</dbReference>
<reference evidence="8 9" key="1">
    <citation type="journal article" date="2023" name="Commun. Biol.">
        <title>Genome analysis of Parmales, the sister group of diatoms, reveals the evolutionary specialization of diatoms from phago-mixotrophs to photoautotrophs.</title>
        <authorList>
            <person name="Ban H."/>
            <person name="Sato S."/>
            <person name="Yoshikawa S."/>
            <person name="Yamada K."/>
            <person name="Nakamura Y."/>
            <person name="Ichinomiya M."/>
            <person name="Sato N."/>
            <person name="Blanc-Mathieu R."/>
            <person name="Endo H."/>
            <person name="Kuwata A."/>
            <person name="Ogata H."/>
        </authorList>
    </citation>
    <scope>NUCLEOTIDE SEQUENCE [LARGE SCALE GENOMIC DNA]</scope>
</reference>
<protein>
    <recommendedName>
        <fullName evidence="2 5">peptidylprolyl isomerase</fullName>
        <ecNumber evidence="2 5">5.2.1.8</ecNumber>
    </recommendedName>
</protein>
<evidence type="ECO:0000313" key="8">
    <source>
        <dbReference type="EMBL" id="GMI40091.1"/>
    </source>
</evidence>